<sequence>MMRLPSRSLQRCARRSPARARGVSLIDLLIGIALGLVVVAVAMVGLMTSRSITGTVSEASVMQQQAAYAFRVMGQQLRQAGSLELSLSPAIMPGADPNSAMSPVAFDPPDPAGVRSQFNRSTSTLTGSGTTSPSFTVGYQNYVESVTPADAPVTAALLRDCLGRNRVTSGVPDAAVLASTFARNADTNELTCVGTGSETRRAIIANVTDMRVRYLVQNPGTTSLRYFADPANVAAWNNVYALEVCLELSGTEAIAAPDAQYTNCAGANASYGDRLRMVFRTVYQIRSQGQL</sequence>
<evidence type="ECO:0000313" key="3">
    <source>
        <dbReference type="Proteomes" id="UP000509579"/>
    </source>
</evidence>
<dbReference type="EMBL" id="CP054840">
    <property type="protein sequence ID" value="QKV52172.1"/>
    <property type="molecule type" value="Genomic_DNA"/>
</dbReference>
<protein>
    <submittedName>
        <fullName evidence="2">Prepilin-type cleavage/methylation domain-containing protein</fullName>
    </submittedName>
</protein>
<organism evidence="2 3">
    <name type="scientific">Comamonas antarctica</name>
    <dbReference type="NCBI Taxonomy" id="2743470"/>
    <lineage>
        <taxon>Bacteria</taxon>
        <taxon>Pseudomonadati</taxon>
        <taxon>Pseudomonadota</taxon>
        <taxon>Betaproteobacteria</taxon>
        <taxon>Burkholderiales</taxon>
        <taxon>Comamonadaceae</taxon>
        <taxon>Comamonas</taxon>
    </lineage>
</organism>
<keyword evidence="3" id="KW-1185">Reference proteome</keyword>
<dbReference type="InterPro" id="IPR032092">
    <property type="entry name" value="PilW"/>
</dbReference>
<dbReference type="GO" id="GO:0043683">
    <property type="term" value="P:type IV pilus assembly"/>
    <property type="evidence" value="ECO:0007669"/>
    <property type="project" value="InterPro"/>
</dbReference>
<evidence type="ECO:0000313" key="2">
    <source>
        <dbReference type="EMBL" id="QKV52172.1"/>
    </source>
</evidence>
<evidence type="ECO:0000256" key="1">
    <source>
        <dbReference type="SAM" id="Phobius"/>
    </source>
</evidence>
<feature type="transmembrane region" description="Helical" evidence="1">
    <location>
        <begin position="21"/>
        <end position="47"/>
    </location>
</feature>
<name>A0A6N1X2B9_9BURK</name>
<reference evidence="2 3" key="1">
    <citation type="submission" date="2020-06" db="EMBL/GenBank/DDBJ databases">
        <title>Acidovorax antarctica sp. nov., isolated from Corinth ice sheet soil, Antarctic Fields Peninsula.</title>
        <authorList>
            <person name="Xu Q."/>
            <person name="Peng F."/>
        </authorList>
    </citation>
    <scope>NUCLEOTIDE SEQUENCE [LARGE SCALE GENOMIC DNA]</scope>
    <source>
        <strain evidence="2 3">16-35-5</strain>
    </source>
</reference>
<proteinExistence type="predicted"/>
<dbReference type="RefSeq" id="WP_175503073.1">
    <property type="nucleotide sequence ID" value="NZ_CAURQT010000001.1"/>
</dbReference>
<keyword evidence="1" id="KW-0472">Membrane</keyword>
<accession>A0A6N1X2B9</accession>
<keyword evidence="1" id="KW-0812">Transmembrane</keyword>
<dbReference type="AlphaFoldDB" id="A0A6N1X2B9"/>
<dbReference type="Proteomes" id="UP000509579">
    <property type="component" value="Chromosome"/>
</dbReference>
<dbReference type="Pfam" id="PF16074">
    <property type="entry name" value="PilW"/>
    <property type="match status" value="1"/>
</dbReference>
<dbReference type="KEGG" id="aant:HUK68_04250"/>
<gene>
    <name evidence="2" type="ORF">HUK68_04250</name>
</gene>
<keyword evidence="1" id="KW-1133">Transmembrane helix</keyword>